<dbReference type="EMBL" id="CM024809">
    <property type="protein sequence ID" value="KAG8006188.1"/>
    <property type="molecule type" value="Genomic_DNA"/>
</dbReference>
<dbReference type="Proteomes" id="UP000805704">
    <property type="component" value="Chromosome 21"/>
</dbReference>
<gene>
    <name evidence="1" type="ORF">GBF38_005379</name>
</gene>
<feature type="non-terminal residue" evidence="1">
    <location>
        <position position="50"/>
    </location>
</feature>
<evidence type="ECO:0000313" key="1">
    <source>
        <dbReference type="EMBL" id="KAG8006188.1"/>
    </source>
</evidence>
<reference evidence="1" key="1">
    <citation type="submission" date="2020-04" db="EMBL/GenBank/DDBJ databases">
        <title>A chromosome-scale assembly and high-density genetic map of the yellow drum (Nibea albiflora) genome.</title>
        <authorList>
            <person name="Xu D."/>
            <person name="Zhang W."/>
            <person name="Chen R."/>
            <person name="Tan P."/>
            <person name="Wang L."/>
            <person name="Song H."/>
            <person name="Tian L."/>
            <person name="Zhu Q."/>
            <person name="Wang B."/>
        </authorList>
    </citation>
    <scope>NUCLEOTIDE SEQUENCE</scope>
    <source>
        <strain evidence="1">ZJHYS-2018</strain>
    </source>
</reference>
<comment type="caution">
    <text evidence="1">The sequence shown here is derived from an EMBL/GenBank/DDBJ whole genome shotgun (WGS) entry which is preliminary data.</text>
</comment>
<proteinExistence type="predicted"/>
<sequence length="50" mass="5981">MRHFGGVRRFPRLRRRVINGPRVWRPHMHVHEHAAAKVKRATGITKRLFS</sequence>
<organism evidence="1 2">
    <name type="scientific">Nibea albiflora</name>
    <name type="common">Yellow drum</name>
    <name type="synonym">Corvina albiflora</name>
    <dbReference type="NCBI Taxonomy" id="240163"/>
    <lineage>
        <taxon>Eukaryota</taxon>
        <taxon>Metazoa</taxon>
        <taxon>Chordata</taxon>
        <taxon>Craniata</taxon>
        <taxon>Vertebrata</taxon>
        <taxon>Euteleostomi</taxon>
        <taxon>Actinopterygii</taxon>
        <taxon>Neopterygii</taxon>
        <taxon>Teleostei</taxon>
        <taxon>Neoteleostei</taxon>
        <taxon>Acanthomorphata</taxon>
        <taxon>Eupercaria</taxon>
        <taxon>Sciaenidae</taxon>
        <taxon>Nibea</taxon>
    </lineage>
</organism>
<protein>
    <submittedName>
        <fullName evidence="1">Uncharacterized protein</fullName>
    </submittedName>
</protein>
<evidence type="ECO:0000313" key="2">
    <source>
        <dbReference type="Proteomes" id="UP000805704"/>
    </source>
</evidence>
<name>A0ACB7EVC7_NIBAL</name>
<accession>A0ACB7EVC7</accession>
<keyword evidence="2" id="KW-1185">Reference proteome</keyword>